<evidence type="ECO:0000256" key="4">
    <source>
        <dbReference type="SAM" id="MobiDB-lite"/>
    </source>
</evidence>
<dbReference type="InterPro" id="IPR015943">
    <property type="entry name" value="WD40/YVTN_repeat-like_dom_sf"/>
</dbReference>
<dbReference type="WBParaSite" id="PSAMB.scaffold4056size15850.g23351.t1">
    <property type="protein sequence ID" value="PSAMB.scaffold4056size15850.g23351.t1"/>
    <property type="gene ID" value="PSAMB.scaffold4056size15850.g23351"/>
</dbReference>
<dbReference type="SUPFAM" id="SSF50978">
    <property type="entry name" value="WD40 repeat-like"/>
    <property type="match status" value="1"/>
</dbReference>
<keyword evidence="2" id="KW-0677">Repeat</keyword>
<sequence length="1014" mass="111293">MGHVTEEIRHYKDIQATALDSDPTGRFLCLAGKRFLSVVLADPAGSDSVVCSKKSRSARLDVSNVRWRSNNVDTPYIVLSSGQNIELYAIEADTIKLVESLRAHPRNVTDVDWSNFDPNSFVTSSVDDAVSVWDVRELRRPSVSLHVVAGAVQAKWAPLMHYMLATAHGTDVRVWDIRKFSSPVQSIPAHLDKINSLVWHPKEDMCFATSSQDGNLKLWEFSNASKPRLAAGLLPIPAWKVRFTRNGAGLVTLPVPQGGRGPNALNLWRSADFESVQSLQGHTDLIQDACWRPLASDSGECQLFSVAKDHTLRSWLINNHVFAAERGEDALTLSATEELFEGERMVTPTEPPTDDWSRWVVAPSKVGLMSELEALSSLRLVGITTDEINFDRAAVGITFERDGNAVKLVIRFHAEYATNGKVHLQILRDESSLSAIGASQLLKQMQELCQEKTTESSGDVIMANVLRQIPSMIDGLMLFDGHTIGSIEKSPSVLTMTGSNTVTLLRPPPLRSSLSMPPSLSSYDRHVPSPRTCGGKFNGSGILVYFGLFEYGRAGNNIVTTSPQTPTPRSLDEYGGSSAAIQMLLPKSASNYFTTKHNSSISSAISTGNGSFSTMRNRGISLGNGLEHSISDLRASSSNSESAVVLPDGVPISPSFVTLYDICGLFPISKELAKVYSLMNGSPMELCATNRASAAALGRSDLAVIWTLLEQCLDPKLKPILSPDLGTPWAVNPFGRPLINSLLDFCSRTGDFQTAAMISCILGQRSRFSQRKGDGLSNARSASSSCSGDVPQAVMIKLRRQSKRKKIAWLLGAGSVYNTIHCENNLMPPATDNNFLTLANRPRSSSFDDDVSPPQSPPRQFLSRPPSFNTVGKEKEVLTEQEQHDNQSKLLDPALSHRLENIRLVYADILSRWNMHSKAAEVLKYCSTKPTAELEPMYVTNCNRCDNNVRYGMKCEQCNALAFRCCLCQMPVKGLWSVCPVCRHGGHVSHMEDWFTTYEFCPAGCGCSCLRLFC</sequence>
<protein>
    <recommendedName>
        <fullName evidence="5">WDR59/RTC1-like RING zinc finger domain-containing protein</fullName>
    </recommendedName>
</protein>
<dbReference type="Proteomes" id="UP000887566">
    <property type="component" value="Unplaced"/>
</dbReference>
<dbReference type="PANTHER" id="PTHR46170:SF1">
    <property type="entry name" value="GATOR COMPLEX PROTEIN WDR59"/>
    <property type="match status" value="1"/>
</dbReference>
<dbReference type="InterPro" id="IPR049566">
    <property type="entry name" value="WDR59_RTC1-like_RING_Znf"/>
</dbReference>
<evidence type="ECO:0000256" key="1">
    <source>
        <dbReference type="ARBA" id="ARBA00022574"/>
    </source>
</evidence>
<accession>A0A914WGS0</accession>
<feature type="domain" description="WDR59/RTC1-like RING zinc finger" evidence="5">
    <location>
        <begin position="964"/>
        <end position="1011"/>
    </location>
</feature>
<dbReference type="SMART" id="SM00320">
    <property type="entry name" value="WD40"/>
    <property type="match status" value="4"/>
</dbReference>
<dbReference type="Pfam" id="PF00400">
    <property type="entry name" value="WD40"/>
    <property type="match status" value="2"/>
</dbReference>
<dbReference type="PROSITE" id="PS50294">
    <property type="entry name" value="WD_REPEATS_REGION"/>
    <property type="match status" value="2"/>
</dbReference>
<dbReference type="InterPro" id="IPR001680">
    <property type="entry name" value="WD40_rpt"/>
</dbReference>
<dbReference type="GO" id="GO:0035859">
    <property type="term" value="C:Seh1-associated complex"/>
    <property type="evidence" value="ECO:0007669"/>
    <property type="project" value="TreeGrafter"/>
</dbReference>
<feature type="compositionally biased region" description="Polar residues" evidence="4">
    <location>
        <begin position="833"/>
        <end position="845"/>
    </location>
</feature>
<evidence type="ECO:0000256" key="2">
    <source>
        <dbReference type="ARBA" id="ARBA00022737"/>
    </source>
</evidence>
<dbReference type="PROSITE" id="PS50082">
    <property type="entry name" value="WD_REPEATS_2"/>
    <property type="match status" value="2"/>
</dbReference>
<evidence type="ECO:0000259" key="5">
    <source>
        <dbReference type="Pfam" id="PF17120"/>
    </source>
</evidence>
<feature type="region of interest" description="Disordered" evidence="4">
    <location>
        <begin position="833"/>
        <end position="868"/>
    </location>
</feature>
<proteinExistence type="predicted"/>
<dbReference type="PANTHER" id="PTHR46170">
    <property type="entry name" value="GATOR COMPLEX PROTEIN WDR59"/>
    <property type="match status" value="1"/>
</dbReference>
<dbReference type="GO" id="GO:0035591">
    <property type="term" value="F:signaling adaptor activity"/>
    <property type="evidence" value="ECO:0007669"/>
    <property type="project" value="TreeGrafter"/>
</dbReference>
<dbReference type="Gene3D" id="2.130.10.10">
    <property type="entry name" value="YVTN repeat-like/Quinoprotein amine dehydrogenase"/>
    <property type="match status" value="1"/>
</dbReference>
<dbReference type="GO" id="GO:1904263">
    <property type="term" value="P:positive regulation of TORC1 signaling"/>
    <property type="evidence" value="ECO:0007669"/>
    <property type="project" value="TreeGrafter"/>
</dbReference>
<feature type="compositionally biased region" description="Low complexity" evidence="4">
    <location>
        <begin position="511"/>
        <end position="522"/>
    </location>
</feature>
<dbReference type="InterPro" id="IPR049567">
    <property type="entry name" value="WDR59-like"/>
</dbReference>
<dbReference type="AlphaFoldDB" id="A0A914WGS0"/>
<dbReference type="GO" id="GO:0034198">
    <property type="term" value="P:cellular response to amino acid starvation"/>
    <property type="evidence" value="ECO:0007669"/>
    <property type="project" value="TreeGrafter"/>
</dbReference>
<evidence type="ECO:0000256" key="3">
    <source>
        <dbReference type="PROSITE-ProRule" id="PRU00221"/>
    </source>
</evidence>
<organism evidence="6 7">
    <name type="scientific">Plectus sambesii</name>
    <dbReference type="NCBI Taxonomy" id="2011161"/>
    <lineage>
        <taxon>Eukaryota</taxon>
        <taxon>Metazoa</taxon>
        <taxon>Ecdysozoa</taxon>
        <taxon>Nematoda</taxon>
        <taxon>Chromadorea</taxon>
        <taxon>Plectida</taxon>
        <taxon>Plectina</taxon>
        <taxon>Plectoidea</taxon>
        <taxon>Plectidae</taxon>
        <taxon>Plectus</taxon>
    </lineage>
</organism>
<feature type="repeat" description="WD" evidence="3">
    <location>
        <begin position="101"/>
        <end position="143"/>
    </location>
</feature>
<dbReference type="GO" id="GO:0005774">
    <property type="term" value="C:vacuolar membrane"/>
    <property type="evidence" value="ECO:0007669"/>
    <property type="project" value="TreeGrafter"/>
</dbReference>
<name>A0A914WGS0_9BILA</name>
<feature type="repeat" description="WD" evidence="3">
    <location>
        <begin position="187"/>
        <end position="229"/>
    </location>
</feature>
<dbReference type="Pfam" id="PF17120">
    <property type="entry name" value="zf-RING_16"/>
    <property type="match status" value="1"/>
</dbReference>
<keyword evidence="6" id="KW-1185">Reference proteome</keyword>
<feature type="region of interest" description="Disordered" evidence="4">
    <location>
        <begin position="506"/>
        <end position="527"/>
    </location>
</feature>
<evidence type="ECO:0000313" key="7">
    <source>
        <dbReference type="WBParaSite" id="PSAMB.scaffold4056size15850.g23351.t1"/>
    </source>
</evidence>
<keyword evidence="1 3" id="KW-0853">WD repeat</keyword>
<dbReference type="InterPro" id="IPR036322">
    <property type="entry name" value="WD40_repeat_dom_sf"/>
</dbReference>
<reference evidence="7" key="1">
    <citation type="submission" date="2022-11" db="UniProtKB">
        <authorList>
            <consortium name="WormBaseParasite"/>
        </authorList>
    </citation>
    <scope>IDENTIFICATION</scope>
</reference>
<evidence type="ECO:0000313" key="6">
    <source>
        <dbReference type="Proteomes" id="UP000887566"/>
    </source>
</evidence>